<dbReference type="eggNOG" id="ENOG502ZGS8">
    <property type="taxonomic scope" value="Bacteria"/>
</dbReference>
<evidence type="ECO:0000313" key="1">
    <source>
        <dbReference type="EMBL" id="KGN72759.1"/>
    </source>
</evidence>
<organism evidence="1 2">
    <name type="scientific">Porphyromonas macacae</name>
    <dbReference type="NCBI Taxonomy" id="28115"/>
    <lineage>
        <taxon>Bacteria</taxon>
        <taxon>Pseudomonadati</taxon>
        <taxon>Bacteroidota</taxon>
        <taxon>Bacteroidia</taxon>
        <taxon>Bacteroidales</taxon>
        <taxon>Porphyromonadaceae</taxon>
        <taxon>Porphyromonas</taxon>
    </lineage>
</organism>
<dbReference type="Pfam" id="PF16271">
    <property type="entry name" value="DUF4924"/>
    <property type="match status" value="1"/>
</dbReference>
<dbReference type="AlphaFoldDB" id="A0A0A2E8I0"/>
<name>A0A0A2E8I0_9PORP</name>
<protein>
    <recommendedName>
        <fullName evidence="3">DUF4924 domain-containing protein</fullName>
    </recommendedName>
</protein>
<dbReference type="RefSeq" id="WP_036874989.1">
    <property type="nucleotide sequence ID" value="NZ_JASBZX010000020.1"/>
</dbReference>
<reference evidence="1 2" key="1">
    <citation type="submission" date="2014-09" db="EMBL/GenBank/DDBJ databases">
        <title>Draft Genome Sequence of Porphyromonas macacae COT-192_OH2859.</title>
        <authorList>
            <person name="Wallis C."/>
            <person name="Deusch O."/>
            <person name="O'Flynn C."/>
            <person name="Davis I."/>
            <person name="Horsfall A."/>
            <person name="Kirkwood N."/>
            <person name="Harris S."/>
            <person name="Eisen J.A."/>
            <person name="Coil D.A."/>
            <person name="Darling A.E."/>
            <person name="Jospin G."/>
            <person name="Alexiev A."/>
        </authorList>
    </citation>
    <scope>NUCLEOTIDE SEQUENCE [LARGE SCALE GENOMIC DNA]</scope>
    <source>
        <strain evidence="2">COT-192 OH2859</strain>
    </source>
</reference>
<dbReference type="OrthoDB" id="1095125at2"/>
<accession>A0A0A2E8I0</accession>
<dbReference type="InterPro" id="IPR032574">
    <property type="entry name" value="DUF4924"/>
</dbReference>
<keyword evidence="2" id="KW-1185">Reference proteome</keyword>
<evidence type="ECO:0008006" key="3">
    <source>
        <dbReference type="Google" id="ProtNLM"/>
    </source>
</evidence>
<gene>
    <name evidence="1" type="ORF">HQ47_09280</name>
</gene>
<proteinExistence type="predicted"/>
<dbReference type="Proteomes" id="UP000030103">
    <property type="component" value="Unassembled WGS sequence"/>
</dbReference>
<dbReference type="EMBL" id="JRFA01000027">
    <property type="protein sequence ID" value="KGN72759.1"/>
    <property type="molecule type" value="Genomic_DNA"/>
</dbReference>
<evidence type="ECO:0000313" key="2">
    <source>
        <dbReference type="Proteomes" id="UP000030103"/>
    </source>
</evidence>
<comment type="caution">
    <text evidence="1">The sequence shown here is derived from an EMBL/GenBank/DDBJ whole genome shotgun (WGS) entry which is preliminary data.</text>
</comment>
<dbReference type="STRING" id="28115.HQ47_09280"/>
<sequence>MIVAEKKRKENICEYLLYMWQVEDLIRAADCKPERVEELIVSCYRTDEETMRRIRRWYTELIDMMLIEGKKEKGHLDINRVLAMQLEELHRELLKSSAQGLYQSVYYKTLPAIVQLRSKGAAAENEGEVETALNALYGAVTMRLAGKSLGEDTLASLKQISTMLAMLADAYNKKDRENTEDEADL</sequence>